<feature type="region of interest" description="Disordered" evidence="2">
    <location>
        <begin position="1214"/>
        <end position="1238"/>
    </location>
</feature>
<feature type="compositionally biased region" description="Basic and acidic residues" evidence="2">
    <location>
        <begin position="509"/>
        <end position="529"/>
    </location>
</feature>
<dbReference type="EMBL" id="NWUJ01000002">
    <property type="protein sequence ID" value="PFH37029.1"/>
    <property type="molecule type" value="Genomic_DNA"/>
</dbReference>
<feature type="compositionally biased region" description="Basic and acidic residues" evidence="2">
    <location>
        <begin position="1021"/>
        <end position="1037"/>
    </location>
</feature>
<feature type="compositionally biased region" description="Basic and acidic residues" evidence="2">
    <location>
        <begin position="864"/>
        <end position="880"/>
    </location>
</feature>
<feature type="region of interest" description="Disordered" evidence="2">
    <location>
        <begin position="814"/>
        <end position="967"/>
    </location>
</feature>
<feature type="compositionally biased region" description="Low complexity" evidence="2">
    <location>
        <begin position="385"/>
        <end position="406"/>
    </location>
</feature>
<name>A0A2A9MGI6_BESBE</name>
<organism evidence="3 4">
    <name type="scientific">Besnoitia besnoiti</name>
    <name type="common">Apicomplexan protozoan</name>
    <dbReference type="NCBI Taxonomy" id="94643"/>
    <lineage>
        <taxon>Eukaryota</taxon>
        <taxon>Sar</taxon>
        <taxon>Alveolata</taxon>
        <taxon>Apicomplexa</taxon>
        <taxon>Conoidasida</taxon>
        <taxon>Coccidia</taxon>
        <taxon>Eucoccidiorida</taxon>
        <taxon>Eimeriorina</taxon>
        <taxon>Sarcocystidae</taxon>
        <taxon>Besnoitia</taxon>
    </lineage>
</organism>
<dbReference type="OrthoDB" id="333570at2759"/>
<proteinExistence type="predicted"/>
<accession>A0A2A9MGI6</accession>
<keyword evidence="1" id="KW-0175">Coiled coil</keyword>
<dbReference type="VEuPathDB" id="ToxoDB:BESB_034870"/>
<feature type="region of interest" description="Disordered" evidence="2">
    <location>
        <begin position="1021"/>
        <end position="1040"/>
    </location>
</feature>
<dbReference type="RefSeq" id="XP_029221038.1">
    <property type="nucleotide sequence ID" value="XM_029362073.1"/>
</dbReference>
<feature type="region of interest" description="Disordered" evidence="2">
    <location>
        <begin position="230"/>
        <end position="261"/>
    </location>
</feature>
<evidence type="ECO:0000313" key="4">
    <source>
        <dbReference type="Proteomes" id="UP000224006"/>
    </source>
</evidence>
<evidence type="ECO:0000256" key="1">
    <source>
        <dbReference type="SAM" id="Coils"/>
    </source>
</evidence>
<evidence type="ECO:0000256" key="2">
    <source>
        <dbReference type="SAM" id="MobiDB-lite"/>
    </source>
</evidence>
<reference evidence="3 4" key="1">
    <citation type="submission" date="2017-09" db="EMBL/GenBank/DDBJ databases">
        <title>Genome sequencing of Besnoitia besnoiti strain Bb-Ger1.</title>
        <authorList>
            <person name="Schares G."/>
            <person name="Venepally P."/>
            <person name="Lorenzi H.A."/>
        </authorList>
    </citation>
    <scope>NUCLEOTIDE SEQUENCE [LARGE SCALE GENOMIC DNA]</scope>
    <source>
        <strain evidence="3 4">Bb-Ger1</strain>
    </source>
</reference>
<feature type="region of interest" description="Disordered" evidence="2">
    <location>
        <begin position="161"/>
        <end position="210"/>
    </location>
</feature>
<keyword evidence="4" id="KW-1185">Reference proteome</keyword>
<feature type="compositionally biased region" description="Basic and acidic residues" evidence="2">
    <location>
        <begin position="1225"/>
        <end position="1234"/>
    </location>
</feature>
<feature type="compositionally biased region" description="Basic and acidic residues" evidence="2">
    <location>
        <begin position="479"/>
        <end position="494"/>
    </location>
</feature>
<feature type="compositionally biased region" description="Low complexity" evidence="2">
    <location>
        <begin position="530"/>
        <end position="549"/>
    </location>
</feature>
<feature type="region of interest" description="Disordered" evidence="2">
    <location>
        <begin position="479"/>
        <end position="583"/>
    </location>
</feature>
<sequence length="1521" mass="162312">MRLDSFAYARVLKERRCRSLSSSLRCVWSRAAPRAVREKRHTQDWLEVPVALVDWLNVYLYRCNAPCVAASLLLHAAAAGRLAPSLRPLSPFASLRGPSPPAFAFRLSGGRRRRTDWAQALSRVASSTSTSVLSSPRGFSSQSAHSPAFSMSLAASDAEAELAEAASDAEPARELGTSAGAAPPSAAPVTGGGEAAEGASPPPQALRSGGASAAFACPRAREEVFECGISSPDLGAHSRSRSRSPSSYSSSGGSLTASAGRAPLARPPVGLCVPRVRVCTHTWNIPSIRFSLCASFLASCSIDRTIRLTRAQPAPRNGDTGRRREARSCRREGEVGEVLAVREIRGWAWAVSWLDVRNLGSFDWDSVADLSLPPRGSAQLPPSSPGGVFAAAAPPRRRTPGATEAASWAEERQREEDQAQFQQDAIRALLEGCEQRIRHEFTDVVRSSSFNPVTGARVRPRAKAIAETLSLAAGRFWRERSAERTRCQEADPRSASRPGPGDSGGDGGDTGRDRGDSGGDNGERERGEADAGAAQRTSGSRGRSESSAAQRPPARRELDENDDRTGEDERKDKTAPGEDTLLGLCASPSAAAGREARGSQAPTNAWEEAESVDRVQVTGSPRVVRWTPEIAERVSRSLMREWESLQSACRARLEEAQRQFVACAQSYDAIAEALLSLDPALLQDDKALQDEVKLLVGTAAAQRRDLGLWRGRIRSSLLALPSATCSSSASFCSLPLPACLASLSSPTLPGSAQASPPRFSLDSALEADAFLARARLRAPQHYRGGLHVLRRFREQAEKRNRALESRVSTVQALFDAKASKRDGHSPPHAPAERRAEAELSFESFRRGLSRGEGAATPRETTQSETHEALHMPVKGEKEPSRPAAPASREGGNQGTSTRALEACRDRREAAAAPKEEKGAQRRHATEPTRGPAAEGADAGEGRGRSGRETAVLSGASPAGADSPTDICAIPRLNKHPSSIQIDLLLRRMGAGRRQDPHAGSCRVWGCPRADLTASPLFALERRGGDSSGREPAPRAEPEPDAAMRVAEWRAALERFLVFPPEDQDAAALSALLPPPPCASPLPRASSLRASPCPSASSASCVAAAAPRPRAPWTPRAALLRAFGGPAGGGGTTRPRGAGELAIRSPSEDGDTAQTSRSQRGARGKVAGEGEAREASQSLGTVNDEEKAKLARQLLVATGERSLHLLKPRFELVENSAESGGESDGEASRGDRRGDAAVAQARKALEGGDRAHRGAQGAAWSPSSSRQWRVELERVAFVQDVYPARNAGSDSPRLCLLRAIDAVGLFVCGFQFGQPVVVYAVEKASPDKFFLRVVAMLAATDNALKRRPEELSDLAAEDRLLFATHKFKEDTYTASRVSGLALWHRVLKEGEAADDGAAEREGNRGTCVRARVYILTYSLTLLCYEFTYANGGCRASSPSVSSALPKEHWNEEALELPPGPEGACSTEWTRKNESAGVAGLESCQSACLYPGAGVARGGGGTSSYCFHDDFEVILEEERDFLL</sequence>
<dbReference type="Proteomes" id="UP000224006">
    <property type="component" value="Chromosome II"/>
</dbReference>
<dbReference type="KEGG" id="bbes:BESB_034870"/>
<comment type="caution">
    <text evidence="3">The sequence shown here is derived from an EMBL/GenBank/DDBJ whole genome shotgun (WGS) entry which is preliminary data.</text>
</comment>
<feature type="region of interest" description="Disordered" evidence="2">
    <location>
        <begin position="1121"/>
        <end position="1183"/>
    </location>
</feature>
<evidence type="ECO:0000313" key="3">
    <source>
        <dbReference type="EMBL" id="PFH37029.1"/>
    </source>
</evidence>
<gene>
    <name evidence="3" type="ORF">BESB_034870</name>
</gene>
<protein>
    <submittedName>
        <fullName evidence="3">Uncharacterized protein</fullName>
    </submittedName>
</protein>
<feature type="compositionally biased region" description="Low complexity" evidence="2">
    <location>
        <begin position="176"/>
        <end position="189"/>
    </location>
</feature>
<dbReference type="GeneID" id="40308468"/>
<feature type="compositionally biased region" description="Basic and acidic residues" evidence="2">
    <location>
        <begin position="817"/>
        <end position="837"/>
    </location>
</feature>
<feature type="coiled-coil region" evidence="1">
    <location>
        <begin position="786"/>
        <end position="813"/>
    </location>
</feature>
<feature type="region of interest" description="Disordered" evidence="2">
    <location>
        <begin position="375"/>
        <end position="417"/>
    </location>
</feature>
<feature type="compositionally biased region" description="Basic and acidic residues" evidence="2">
    <location>
        <begin position="901"/>
        <end position="926"/>
    </location>
</feature>
<feature type="compositionally biased region" description="Basic and acidic residues" evidence="2">
    <location>
        <begin position="554"/>
        <end position="576"/>
    </location>
</feature>
<feature type="compositionally biased region" description="Low complexity" evidence="2">
    <location>
        <begin position="243"/>
        <end position="261"/>
    </location>
</feature>